<keyword evidence="6" id="KW-1185">Reference proteome</keyword>
<dbReference type="Gene3D" id="1.10.443.10">
    <property type="entry name" value="Intergrase catalytic core"/>
    <property type="match status" value="1"/>
</dbReference>
<proteinExistence type="inferred from homology"/>
<dbReference type="Pfam" id="PF14657">
    <property type="entry name" value="Arm-DNA-bind_4"/>
    <property type="match status" value="1"/>
</dbReference>
<dbReference type="InterPro" id="IPR002104">
    <property type="entry name" value="Integrase_catalytic"/>
</dbReference>
<dbReference type="InterPro" id="IPR013762">
    <property type="entry name" value="Integrase-like_cat_sf"/>
</dbReference>
<evidence type="ECO:0000256" key="2">
    <source>
        <dbReference type="ARBA" id="ARBA00023125"/>
    </source>
</evidence>
<dbReference type="Gene3D" id="1.10.150.130">
    <property type="match status" value="1"/>
</dbReference>
<dbReference type="CDD" id="cd01189">
    <property type="entry name" value="INT_ICEBs1_C_like"/>
    <property type="match status" value="1"/>
</dbReference>
<dbReference type="InterPro" id="IPR010998">
    <property type="entry name" value="Integrase_recombinase_N"/>
</dbReference>
<comment type="caution">
    <text evidence="5">The sequence shown here is derived from an EMBL/GenBank/DDBJ whole genome shotgun (WGS) entry which is preliminary data.</text>
</comment>
<evidence type="ECO:0000313" key="5">
    <source>
        <dbReference type="EMBL" id="MET3644978.1"/>
    </source>
</evidence>
<gene>
    <name evidence="5" type="ORF">ABID27_001609</name>
</gene>
<name>A0ABV2JM31_9STRE</name>
<dbReference type="Pfam" id="PF00589">
    <property type="entry name" value="Phage_integrase"/>
    <property type="match status" value="1"/>
</dbReference>
<evidence type="ECO:0000256" key="1">
    <source>
        <dbReference type="ARBA" id="ARBA00008857"/>
    </source>
</evidence>
<dbReference type="RefSeq" id="WP_354281428.1">
    <property type="nucleotide sequence ID" value="NZ_JBEPMK010000005.1"/>
</dbReference>
<evidence type="ECO:0000313" key="6">
    <source>
        <dbReference type="Proteomes" id="UP001549055"/>
    </source>
</evidence>
<reference evidence="5 6" key="1">
    <citation type="submission" date="2024-06" db="EMBL/GenBank/DDBJ databases">
        <title>Genomic Encyclopedia of Type Strains, Phase IV (KMG-IV): sequencing the most valuable type-strain genomes for metagenomic binning, comparative biology and taxonomic classification.</title>
        <authorList>
            <person name="Goeker M."/>
        </authorList>
    </citation>
    <scope>NUCLEOTIDE SEQUENCE [LARGE SCALE GENOMIC DNA]</scope>
    <source>
        <strain evidence="5 6">DSM 15349</strain>
    </source>
</reference>
<dbReference type="Pfam" id="PF13102">
    <property type="entry name" value="Phage_int_SAM_5"/>
    <property type="match status" value="1"/>
</dbReference>
<dbReference type="InterPro" id="IPR025269">
    <property type="entry name" value="SAM-like_dom"/>
</dbReference>
<dbReference type="InterPro" id="IPR050090">
    <property type="entry name" value="Tyrosine_recombinase_XerCD"/>
</dbReference>
<dbReference type="SUPFAM" id="SSF56349">
    <property type="entry name" value="DNA breaking-rejoining enzymes"/>
    <property type="match status" value="1"/>
</dbReference>
<dbReference type="PROSITE" id="PS51898">
    <property type="entry name" value="TYR_RECOMBINASE"/>
    <property type="match status" value="1"/>
</dbReference>
<keyword evidence="3" id="KW-0233">DNA recombination</keyword>
<organism evidence="5 6">
    <name type="scientific">Streptococcus gallinaceus</name>
    <dbReference type="NCBI Taxonomy" id="165758"/>
    <lineage>
        <taxon>Bacteria</taxon>
        <taxon>Bacillati</taxon>
        <taxon>Bacillota</taxon>
        <taxon>Bacilli</taxon>
        <taxon>Lactobacillales</taxon>
        <taxon>Streptococcaceae</taxon>
        <taxon>Streptococcus</taxon>
    </lineage>
</organism>
<feature type="domain" description="Tyr recombinase" evidence="4">
    <location>
        <begin position="174"/>
        <end position="372"/>
    </location>
</feature>
<evidence type="ECO:0000259" key="4">
    <source>
        <dbReference type="PROSITE" id="PS51898"/>
    </source>
</evidence>
<sequence>MAIRKDKNGSGWIVDISNGFDPITLKQRRIIRKGYKTKKEATEAENYLRSVELKERYFGAKISVSMLYELLKEEDIINHRKVSYINTQENNYNRHIKDYFSNVDNVGKLTYEDIYQFREHLRQKVAQNSDKPLSTNTINKIMILLKKIFDVGLRNGYYNTNPAKLLKKLPVEKTRMQFWTVKEFQQFLNLFEVEEYNIKLLFTVLFFTGLRLGEALALTWYDIDLTNNIVHVTKSIYVNKGISHVSTTKTKAGTRRIVINRKLSNQLSTWQTQQSELLHKYTEDPQSLQVFQNSPIMITKNSIEKQYKRILERDETLKKIRIHDFRHSHASLLINQGEDYLVVKERLGHASITTTIDTYSHLYPSKQKDLADKLDDIL</sequence>
<dbReference type="InterPro" id="IPR011010">
    <property type="entry name" value="DNA_brk_join_enz"/>
</dbReference>
<keyword evidence="2" id="KW-0238">DNA-binding</keyword>
<protein>
    <submittedName>
        <fullName evidence="5">Integrase</fullName>
    </submittedName>
</protein>
<dbReference type="InterPro" id="IPR028259">
    <property type="entry name" value="AP2-like_int_N"/>
</dbReference>
<comment type="similarity">
    <text evidence="1">Belongs to the 'phage' integrase family.</text>
</comment>
<dbReference type="PANTHER" id="PTHR30349">
    <property type="entry name" value="PHAGE INTEGRASE-RELATED"/>
    <property type="match status" value="1"/>
</dbReference>
<dbReference type="PANTHER" id="PTHR30349:SF64">
    <property type="entry name" value="PROPHAGE INTEGRASE INTD-RELATED"/>
    <property type="match status" value="1"/>
</dbReference>
<dbReference type="EMBL" id="JBEPMK010000005">
    <property type="protein sequence ID" value="MET3644978.1"/>
    <property type="molecule type" value="Genomic_DNA"/>
</dbReference>
<accession>A0ABV2JM31</accession>
<dbReference type="Proteomes" id="UP001549055">
    <property type="component" value="Unassembled WGS sequence"/>
</dbReference>
<evidence type="ECO:0000256" key="3">
    <source>
        <dbReference type="ARBA" id="ARBA00023172"/>
    </source>
</evidence>